<accession>A0A812A0T5</accession>
<dbReference type="AlphaFoldDB" id="A0A812A0T5"/>
<dbReference type="EMBL" id="CAJHZY010000002">
    <property type="protein sequence ID" value="CAD7766630.1"/>
    <property type="molecule type" value="Genomic_DNA"/>
</dbReference>
<gene>
    <name evidence="1" type="ORF">DNFNHJIP_00017</name>
    <name evidence="2" type="ORF">DNFNHJIP_00028</name>
</gene>
<organism evidence="2 3">
    <name type="scientific">Candidatus Argoarchaeum ethanivorans</name>
    <dbReference type="NCBI Taxonomy" id="2608793"/>
    <lineage>
        <taxon>Archaea</taxon>
        <taxon>Methanobacteriati</taxon>
        <taxon>Methanobacteriota</taxon>
        <taxon>Stenosarchaea group</taxon>
        <taxon>Methanomicrobia</taxon>
        <taxon>Methanosarcinales</taxon>
        <taxon>Methanosarcinales incertae sedis</taxon>
        <taxon>GOM Arc I cluster</taxon>
        <taxon>Candidatus Argoarchaeum</taxon>
    </lineage>
</organism>
<reference evidence="2" key="1">
    <citation type="submission" date="2020-12" db="EMBL/GenBank/DDBJ databases">
        <authorList>
            <person name="Hahn C.J."/>
            <person name="Laso-Perez R."/>
            <person name="Vulcano F."/>
            <person name="Vaziourakis K.-M."/>
            <person name="Stokke R."/>
            <person name="Steen I.H."/>
            <person name="Teske A."/>
            <person name="Boetius A."/>
            <person name="Liebeke M."/>
            <person name="Amann R."/>
            <person name="Knittel K."/>
        </authorList>
    </citation>
    <scope>NUCLEOTIDE SEQUENCE</scope>
    <source>
        <strain evidence="2">Gfbio:c6db26ca-90af-429b-aeed-0e3e8aed0b5e:GoM-Arc1_AMV-AAA_792_C10</strain>
    </source>
</reference>
<sequence length="54" mass="6134">MLEITVHEIKGECPVYKIEDKMMIDDPEIVPEEMDRVMHIRSFDIAPLCSGTGA</sequence>
<dbReference type="EMBL" id="CAJHZY010000002">
    <property type="protein sequence ID" value="CAD7766619.1"/>
    <property type="molecule type" value="Genomic_DNA"/>
</dbReference>
<evidence type="ECO:0000313" key="3">
    <source>
        <dbReference type="Proteomes" id="UP000614580"/>
    </source>
</evidence>
<comment type="caution">
    <text evidence="2">The sequence shown here is derived from an EMBL/GenBank/DDBJ whole genome shotgun (WGS) entry which is preliminary data.</text>
</comment>
<evidence type="ECO:0000313" key="2">
    <source>
        <dbReference type="EMBL" id="CAD7766630.1"/>
    </source>
</evidence>
<name>A0A812A0T5_9EURY</name>
<evidence type="ECO:0000313" key="1">
    <source>
        <dbReference type="EMBL" id="CAD7766619.1"/>
    </source>
</evidence>
<proteinExistence type="predicted"/>
<dbReference type="Proteomes" id="UP000614580">
    <property type="component" value="Unassembled WGS sequence"/>
</dbReference>
<protein>
    <submittedName>
        <fullName evidence="2">Uncharacterized protein</fullName>
    </submittedName>
</protein>